<evidence type="ECO:0000313" key="2">
    <source>
        <dbReference type="EMBL" id="OKL48010.1"/>
    </source>
</evidence>
<keyword evidence="1" id="KW-1133">Transmembrane helix</keyword>
<accession>A0A1Q5PLU3</accession>
<feature type="transmembrane region" description="Helical" evidence="1">
    <location>
        <begin position="12"/>
        <end position="33"/>
    </location>
</feature>
<keyword evidence="1" id="KW-0472">Membrane</keyword>
<dbReference type="OrthoDB" id="10007085at2"/>
<name>A0A1Q5PLU3_9ACTO</name>
<comment type="caution">
    <text evidence="2">The sequence shown here is derived from an EMBL/GenBank/DDBJ whole genome shotgun (WGS) entry which is preliminary data.</text>
</comment>
<protein>
    <submittedName>
        <fullName evidence="2">Uncharacterized protein</fullName>
    </submittedName>
</protein>
<dbReference type="EMBL" id="MQSV01000003">
    <property type="protein sequence ID" value="OKL48010.1"/>
    <property type="molecule type" value="Genomic_DNA"/>
</dbReference>
<evidence type="ECO:0000256" key="1">
    <source>
        <dbReference type="SAM" id="Phobius"/>
    </source>
</evidence>
<sequence length="378" mass="42990">MKIRRLYKDPGFLVMLTFFVLVVGMFGFATHYANEQVAASRRAAEEVFSTSTDPVRKELLSQEALDLPESELEQTFNNVNELVSKGDFKTLQEQYLLEPEKAQLLANDPNTVKYFEPLNFDKDLSKFDPAHPGELQIYNYSGKYAGIPAFTQKAYFTTANDPAPQLSLEYVFVGTPQGWKVLDIKGFNNLALKLPYRVPTSLTMSVKSGEQSFDLPVGKDPEISLLRTIRKTYWALPNTYQLALAAQNGLIYVPETQKFNWSKLGQEFTWEPEMSYKATEQLENQLEELLTDQIKKELAEDKIPGVISTKNTLIPDSLTITEANWRYDSWDFEGNFRISGDLGESKVSFRKLYVVIGDNGKLSELPNNIKKVIPTDNR</sequence>
<proteinExistence type="predicted"/>
<organism evidence="2 3">
    <name type="scientific">Boudabousia liubingyangii</name>
    <dbReference type="NCBI Taxonomy" id="1921764"/>
    <lineage>
        <taxon>Bacteria</taxon>
        <taxon>Bacillati</taxon>
        <taxon>Actinomycetota</taxon>
        <taxon>Actinomycetes</taxon>
        <taxon>Actinomycetales</taxon>
        <taxon>Actinomycetaceae</taxon>
        <taxon>Boudabousia</taxon>
    </lineage>
</organism>
<keyword evidence="3" id="KW-1185">Reference proteome</keyword>
<dbReference type="AlphaFoldDB" id="A0A1Q5PLU3"/>
<keyword evidence="1" id="KW-0812">Transmembrane</keyword>
<evidence type="ECO:0000313" key="3">
    <source>
        <dbReference type="Proteomes" id="UP000186785"/>
    </source>
</evidence>
<dbReference type="STRING" id="1921764.BSR28_05500"/>
<dbReference type="RefSeq" id="WP_073709368.1">
    <property type="nucleotide sequence ID" value="NZ_MQSV01000003.1"/>
</dbReference>
<reference evidence="2 3" key="1">
    <citation type="submission" date="2016-11" db="EMBL/GenBank/DDBJ databases">
        <title>Actinomyces gypaetusis sp. nov. isolated from the vulture Gypaetus barbatus in Qinghai Tibet Plateau China.</title>
        <authorList>
            <person name="Meng X."/>
        </authorList>
    </citation>
    <scope>NUCLEOTIDE SEQUENCE [LARGE SCALE GENOMIC DNA]</scope>
    <source>
        <strain evidence="2 3">VUL4_2</strain>
    </source>
</reference>
<dbReference type="Proteomes" id="UP000186785">
    <property type="component" value="Unassembled WGS sequence"/>
</dbReference>
<gene>
    <name evidence="2" type="ORF">BSR29_05905</name>
</gene>